<evidence type="ECO:0000313" key="2">
    <source>
        <dbReference type="EMBL" id="MDT0554874.1"/>
    </source>
</evidence>
<keyword evidence="1" id="KW-0472">Membrane</keyword>
<proteinExistence type="predicted"/>
<dbReference type="Proteomes" id="UP001254488">
    <property type="component" value="Unassembled WGS sequence"/>
</dbReference>
<accession>A0ABU2Y9L8</accession>
<evidence type="ECO:0000256" key="1">
    <source>
        <dbReference type="SAM" id="Phobius"/>
    </source>
</evidence>
<gene>
    <name evidence="2" type="ORF">RM538_02595</name>
</gene>
<feature type="transmembrane region" description="Helical" evidence="1">
    <location>
        <begin position="6"/>
        <end position="24"/>
    </location>
</feature>
<dbReference type="RefSeq" id="WP_311331831.1">
    <property type="nucleotide sequence ID" value="NZ_JAVRHZ010000001.1"/>
</dbReference>
<evidence type="ECO:0000313" key="3">
    <source>
        <dbReference type="Proteomes" id="UP001254488"/>
    </source>
</evidence>
<reference evidence="2 3" key="1">
    <citation type="submission" date="2023-09" db="EMBL/GenBank/DDBJ databases">
        <authorList>
            <person name="Rey-Velasco X."/>
        </authorList>
    </citation>
    <scope>NUCLEOTIDE SEQUENCE [LARGE SCALE GENOMIC DNA]</scope>
    <source>
        <strain evidence="2 3">W242</strain>
    </source>
</reference>
<dbReference type="PANTHER" id="PTHR37947">
    <property type="entry name" value="BLL2462 PROTEIN"/>
    <property type="match status" value="1"/>
</dbReference>
<dbReference type="EMBL" id="JAVRHZ010000001">
    <property type="protein sequence ID" value="MDT0554874.1"/>
    <property type="molecule type" value="Genomic_DNA"/>
</dbReference>
<organism evidence="2 3">
    <name type="scientific">Patiriisocius hiemis</name>
    <dbReference type="NCBI Taxonomy" id="3075604"/>
    <lineage>
        <taxon>Bacteria</taxon>
        <taxon>Pseudomonadati</taxon>
        <taxon>Bacteroidota</taxon>
        <taxon>Flavobacteriia</taxon>
        <taxon>Flavobacteriales</taxon>
        <taxon>Flavobacteriaceae</taxon>
        <taxon>Patiriisocius</taxon>
    </lineage>
</organism>
<dbReference type="PANTHER" id="PTHR37947:SF1">
    <property type="entry name" value="BLL2462 PROTEIN"/>
    <property type="match status" value="1"/>
</dbReference>
<keyword evidence="1" id="KW-1133">Transmembrane helix</keyword>
<name>A0ABU2Y9L8_9FLAO</name>
<keyword evidence="1" id="KW-0812">Transmembrane</keyword>
<feature type="transmembrane region" description="Helical" evidence="1">
    <location>
        <begin position="36"/>
        <end position="54"/>
    </location>
</feature>
<protein>
    <submittedName>
        <fullName evidence="2">VWA domain-containing protein</fullName>
    </submittedName>
</protein>
<dbReference type="InterPro" id="IPR036465">
    <property type="entry name" value="vWFA_dom_sf"/>
</dbReference>
<sequence>MSAETILYIVIAGVIALGVSVFMYGYKSKLSTNLKWILGILRFLTIFLVLLLLINPKFTSETYTIVKPKLPVLVDNSSSINELDRVEEVNEAIKKLQQNRDLQDKFDISLFTFGSTLSDNDSISFSKKNTNITTALKQIDDLFKSEVAPTVIITDGNQTLGADYEFTSQTQKNPVCPIIVGDSTKFVDLRVGQLNTNRYAFLKNQFPVEALLVYSGARPITTQFVIRQGAATVYRETVSFSEVENTKTINLTLPASSVGIQKYTVQLVPLSEEKNKVNNSKRFAVEVIDQATNVLVVSKIIHPDLGALKKSITSNEQRRLEIKTPQEAIEVLDDYQLIILYQPDRFFASVFQEISKLNKNTLTITGLQTDWVFLNSIQKNYVKEVTNETEEVLAAINSNYGTFAVEDIGFDDFPPLKTLFGELSIVIPNEELLKQTINGINSGSPMLATMELNGKRDAILDGEGLWKWRARSYLNSGSFEEFDGFFAKLVQYLASNKRRSRLEVANESFYYNNTAIQLSAQYFDKNFVFDPRASLSITVKEKETSKITVFPLLLKNNFYQVNLTSLPAGEYDYTVSVDDETIQRSGSFTILDFNVEQQFLNANVTKLDRLATNTGGKAFFISENQKLIDFLLTDNSFKSIQKSEQKIVPLIDWKYLLALLVFVLAAEWFIRKYNGLI</sequence>
<comment type="caution">
    <text evidence="2">The sequence shown here is derived from an EMBL/GenBank/DDBJ whole genome shotgun (WGS) entry which is preliminary data.</text>
</comment>
<keyword evidence="3" id="KW-1185">Reference proteome</keyword>
<dbReference type="SUPFAM" id="SSF53300">
    <property type="entry name" value="vWA-like"/>
    <property type="match status" value="1"/>
</dbReference>